<dbReference type="RefSeq" id="WP_165915479.1">
    <property type="nucleotide sequence ID" value="NZ_SLXP01000001.1"/>
</dbReference>
<dbReference type="InterPro" id="IPR004105">
    <property type="entry name" value="CheA-like_dim"/>
</dbReference>
<sequence>MPDTDDDLKDGFLAEARDLVERASEALIALERAPDDPALVAALFRAVHTLKGNSGLFDIAPLTRVVHSGEDLLDRVRNGEIALVPEMADALLDALDQVSAWLDLFEETDGLPADAGRAAAALADRLAAFRPQGAPAPEAAAPAAEGLPGDWLADLPAGERDAAARLLAAGEALVAVDYTPDEDCFFRGDDPLRTMLSLPGRAWLSVSATEPLEPGVTFDPFHCTLRFRALSRAPRAELDETLAYVASQTRLYDIPAQGQATPGGDDMIRAVIAAQGTLLQAAAPAGTFAGRAASAARVLDAVLPKAGLDALAGRVGSARAEAIRTGTPDALSALVTEALTALDRQPAAPAIPTAPAAPSAPAATRPAQTPPRPKSVFKVDQARIDMLMKLAGELIVAKNALPYLAERAETLYGSRKMAREIKAQYEVFNRIVDEVQGAVMQVRMVPLSSVFERFSRLVRDLSRQLDKPIRFEIEGGETEADKNVVESLADPLVHLIRNAMDHGIEPAAARAAAGKPPEGLVRLSARLSEDQVVIEVADDGKGIDLDRVRDKAVERGLLSAEAAAALPEADAMRLILQPGFSTAAAVSDLSGRGVGMDVVASMVERAGGTVSLASRTGDGTTVSIRLPLSMAVRRVMMVDLDDACYGVPLESVLETIRVPAGDVHLHLDRPQIVLRDRLVPLFDMRKALRLSPLDPPAGELSVLVVTTAMGPAGLIVDDFRAGTEVIPHPLEGPLAGIRWISGAALLGDGSILLLLDIEEVLKCRS</sequence>
<proteinExistence type="predicted"/>
<dbReference type="GO" id="GO:0000155">
    <property type="term" value="F:phosphorelay sensor kinase activity"/>
    <property type="evidence" value="ECO:0007669"/>
    <property type="project" value="InterPro"/>
</dbReference>
<evidence type="ECO:0000256" key="8">
    <source>
        <dbReference type="ARBA" id="ARBA00035100"/>
    </source>
</evidence>
<evidence type="ECO:0000259" key="11">
    <source>
        <dbReference type="PROSITE" id="PS50109"/>
    </source>
</evidence>
<dbReference type="Gene3D" id="3.30.565.10">
    <property type="entry name" value="Histidine kinase-like ATPase, C-terminal domain"/>
    <property type="match status" value="1"/>
</dbReference>
<dbReference type="InterPro" id="IPR005467">
    <property type="entry name" value="His_kinase_dom"/>
</dbReference>
<evidence type="ECO:0000256" key="2">
    <source>
        <dbReference type="ARBA" id="ARBA00012438"/>
    </source>
</evidence>
<feature type="domain" description="CheW-like" evidence="12">
    <location>
        <begin position="632"/>
        <end position="765"/>
    </location>
</feature>
<dbReference type="FunFam" id="3.30.565.10:FF:000016">
    <property type="entry name" value="Chemotaxis protein CheA, putative"/>
    <property type="match status" value="1"/>
</dbReference>
<comment type="catalytic activity">
    <reaction evidence="1">
        <text>ATP + protein L-histidine = ADP + protein N-phospho-L-histidine.</text>
        <dbReference type="EC" id="2.7.13.3"/>
    </reaction>
</comment>
<feature type="compositionally biased region" description="Low complexity" evidence="10">
    <location>
        <begin position="349"/>
        <end position="367"/>
    </location>
</feature>
<dbReference type="CDD" id="cd00088">
    <property type="entry name" value="HPT"/>
    <property type="match status" value="1"/>
</dbReference>
<dbReference type="SMART" id="SM00073">
    <property type="entry name" value="HPT"/>
    <property type="match status" value="1"/>
</dbReference>
<dbReference type="Pfam" id="PF02895">
    <property type="entry name" value="H-kinase_dim"/>
    <property type="match status" value="1"/>
</dbReference>
<dbReference type="InterPro" id="IPR002545">
    <property type="entry name" value="CheW-lke_dom"/>
</dbReference>
<dbReference type="InterPro" id="IPR037006">
    <property type="entry name" value="CheA-like_homodim_sf"/>
</dbReference>
<gene>
    <name evidence="14" type="ORF">EV662_101221</name>
</gene>
<dbReference type="InterPro" id="IPR004358">
    <property type="entry name" value="Sig_transdc_His_kin-like_C"/>
</dbReference>
<evidence type="ECO:0000256" key="5">
    <source>
        <dbReference type="ARBA" id="ARBA00022679"/>
    </source>
</evidence>
<keyword evidence="4 9" id="KW-0597">Phosphoprotein</keyword>
<evidence type="ECO:0000256" key="9">
    <source>
        <dbReference type="PROSITE-ProRule" id="PRU00110"/>
    </source>
</evidence>
<comment type="caution">
    <text evidence="14">The sequence shown here is derived from an EMBL/GenBank/DDBJ whole genome shotgun (WGS) entry which is preliminary data.</text>
</comment>
<dbReference type="InterPro" id="IPR003594">
    <property type="entry name" value="HATPase_dom"/>
</dbReference>
<dbReference type="InterPro" id="IPR051315">
    <property type="entry name" value="Bact_Chemotaxis_CheA"/>
</dbReference>
<dbReference type="SMART" id="SM00260">
    <property type="entry name" value="CheW"/>
    <property type="match status" value="1"/>
</dbReference>
<dbReference type="AlphaFoldDB" id="A0A4R2Q7V5"/>
<keyword evidence="15" id="KW-1185">Reference proteome</keyword>
<feature type="region of interest" description="Disordered" evidence="10">
    <location>
        <begin position="349"/>
        <end position="375"/>
    </location>
</feature>
<dbReference type="EC" id="2.7.13.3" evidence="2"/>
<dbReference type="Gene3D" id="1.10.287.560">
    <property type="entry name" value="Histidine kinase CheA-like, homodimeric domain"/>
    <property type="match status" value="1"/>
</dbReference>
<evidence type="ECO:0000313" key="14">
    <source>
        <dbReference type="EMBL" id="TCP44134.1"/>
    </source>
</evidence>
<dbReference type="PROSITE" id="PS50109">
    <property type="entry name" value="HIS_KIN"/>
    <property type="match status" value="1"/>
</dbReference>
<feature type="domain" description="Histidine kinase" evidence="11">
    <location>
        <begin position="385"/>
        <end position="630"/>
    </location>
</feature>
<organism evidence="14 15">
    <name type="scientific">Rhodovulum marinum</name>
    <dbReference type="NCBI Taxonomy" id="320662"/>
    <lineage>
        <taxon>Bacteria</taxon>
        <taxon>Pseudomonadati</taxon>
        <taxon>Pseudomonadota</taxon>
        <taxon>Alphaproteobacteria</taxon>
        <taxon>Rhodobacterales</taxon>
        <taxon>Paracoccaceae</taxon>
        <taxon>Rhodovulum</taxon>
    </lineage>
</organism>
<evidence type="ECO:0000259" key="13">
    <source>
        <dbReference type="PROSITE" id="PS50894"/>
    </source>
</evidence>
<dbReference type="PANTHER" id="PTHR43395">
    <property type="entry name" value="SENSOR HISTIDINE KINASE CHEA"/>
    <property type="match status" value="1"/>
</dbReference>
<dbReference type="PROSITE" id="PS50894">
    <property type="entry name" value="HPT"/>
    <property type="match status" value="1"/>
</dbReference>
<dbReference type="EMBL" id="SLXP01000001">
    <property type="protein sequence ID" value="TCP44134.1"/>
    <property type="molecule type" value="Genomic_DNA"/>
</dbReference>
<evidence type="ECO:0000256" key="6">
    <source>
        <dbReference type="ARBA" id="ARBA00022777"/>
    </source>
</evidence>
<evidence type="ECO:0000256" key="1">
    <source>
        <dbReference type="ARBA" id="ARBA00000085"/>
    </source>
</evidence>
<dbReference type="PRINTS" id="PR00344">
    <property type="entry name" value="BCTRLSENSOR"/>
</dbReference>
<dbReference type="InterPro" id="IPR036890">
    <property type="entry name" value="HATPase_C_sf"/>
</dbReference>
<comment type="function">
    <text evidence="8">Involved in the transmission of sensory signals from the chemoreceptors to the flagellar motors. CheA is autophosphorylated; it can transfer its phosphate group to either CheB or CheY.</text>
</comment>
<evidence type="ECO:0000256" key="4">
    <source>
        <dbReference type="ARBA" id="ARBA00022553"/>
    </source>
</evidence>
<dbReference type="PROSITE" id="PS50851">
    <property type="entry name" value="CHEW"/>
    <property type="match status" value="1"/>
</dbReference>
<dbReference type="SMART" id="SM01231">
    <property type="entry name" value="H-kinase_dim"/>
    <property type="match status" value="1"/>
</dbReference>
<dbReference type="InterPro" id="IPR008207">
    <property type="entry name" value="Sig_transdc_His_kin_Hpt_dom"/>
</dbReference>
<feature type="domain" description="HPt" evidence="13">
    <location>
        <begin position="1"/>
        <end position="105"/>
    </location>
</feature>
<dbReference type="Gene3D" id="2.30.30.40">
    <property type="entry name" value="SH3 Domains"/>
    <property type="match status" value="1"/>
</dbReference>
<dbReference type="Pfam" id="PF02518">
    <property type="entry name" value="HATPase_c"/>
    <property type="match status" value="1"/>
</dbReference>
<keyword evidence="7" id="KW-0902">Two-component regulatory system</keyword>
<dbReference type="GO" id="GO:0006935">
    <property type="term" value="P:chemotaxis"/>
    <property type="evidence" value="ECO:0007669"/>
    <property type="project" value="InterPro"/>
</dbReference>
<dbReference type="InterPro" id="IPR036061">
    <property type="entry name" value="CheW-like_dom_sf"/>
</dbReference>
<dbReference type="SUPFAM" id="SSF50341">
    <property type="entry name" value="CheW-like"/>
    <property type="match status" value="1"/>
</dbReference>
<protein>
    <recommendedName>
        <fullName evidence="3">Chemotaxis protein CheA</fullName>
        <ecNumber evidence="2">2.7.13.3</ecNumber>
    </recommendedName>
</protein>
<accession>A0A4R2Q7V5</accession>
<dbReference type="Gene3D" id="1.20.120.160">
    <property type="entry name" value="HPT domain"/>
    <property type="match status" value="1"/>
</dbReference>
<dbReference type="Pfam" id="PF01627">
    <property type="entry name" value="Hpt"/>
    <property type="match status" value="1"/>
</dbReference>
<dbReference type="InterPro" id="IPR036097">
    <property type="entry name" value="HisK_dim/P_sf"/>
</dbReference>
<evidence type="ECO:0000256" key="10">
    <source>
        <dbReference type="SAM" id="MobiDB-lite"/>
    </source>
</evidence>
<dbReference type="GO" id="GO:0005737">
    <property type="term" value="C:cytoplasm"/>
    <property type="evidence" value="ECO:0007669"/>
    <property type="project" value="InterPro"/>
</dbReference>
<evidence type="ECO:0000256" key="3">
    <source>
        <dbReference type="ARBA" id="ARBA00021495"/>
    </source>
</evidence>
<dbReference type="SUPFAM" id="SSF47226">
    <property type="entry name" value="Histidine-containing phosphotransfer domain, HPT domain"/>
    <property type="match status" value="1"/>
</dbReference>
<evidence type="ECO:0000313" key="15">
    <source>
        <dbReference type="Proteomes" id="UP000294835"/>
    </source>
</evidence>
<name>A0A4R2Q7V5_9RHOB</name>
<feature type="modified residue" description="Phosphohistidine" evidence="9">
    <location>
        <position position="48"/>
    </location>
</feature>
<dbReference type="Pfam" id="PF01584">
    <property type="entry name" value="CheW"/>
    <property type="match status" value="1"/>
</dbReference>
<reference evidence="14 15" key="1">
    <citation type="submission" date="2019-03" db="EMBL/GenBank/DDBJ databases">
        <title>Genomic Encyclopedia of Type Strains, Phase IV (KMG-IV): sequencing the most valuable type-strain genomes for metagenomic binning, comparative biology and taxonomic classification.</title>
        <authorList>
            <person name="Goeker M."/>
        </authorList>
    </citation>
    <scope>NUCLEOTIDE SEQUENCE [LARGE SCALE GENOMIC DNA]</scope>
    <source>
        <strain evidence="14 15">DSM 18063</strain>
    </source>
</reference>
<evidence type="ECO:0000259" key="12">
    <source>
        <dbReference type="PROSITE" id="PS50851"/>
    </source>
</evidence>
<dbReference type="SUPFAM" id="SSF55874">
    <property type="entry name" value="ATPase domain of HSP90 chaperone/DNA topoisomerase II/histidine kinase"/>
    <property type="match status" value="1"/>
</dbReference>
<keyword evidence="6 14" id="KW-0418">Kinase</keyword>
<keyword evidence="5" id="KW-0808">Transferase</keyword>
<dbReference type="Proteomes" id="UP000294835">
    <property type="component" value="Unassembled WGS sequence"/>
</dbReference>
<dbReference type="SUPFAM" id="SSF47384">
    <property type="entry name" value="Homodimeric domain of signal transducing histidine kinase"/>
    <property type="match status" value="1"/>
</dbReference>
<dbReference type="PANTHER" id="PTHR43395:SF1">
    <property type="entry name" value="CHEMOTAXIS PROTEIN CHEA"/>
    <property type="match status" value="1"/>
</dbReference>
<evidence type="ECO:0000256" key="7">
    <source>
        <dbReference type="ARBA" id="ARBA00023012"/>
    </source>
</evidence>
<dbReference type="InterPro" id="IPR036641">
    <property type="entry name" value="HPT_dom_sf"/>
</dbReference>
<dbReference type="SMART" id="SM00387">
    <property type="entry name" value="HATPase_c"/>
    <property type="match status" value="1"/>
</dbReference>